<keyword evidence="8" id="KW-1185">Reference proteome</keyword>
<comment type="function">
    <text evidence="3">Probable phosphatase.</text>
</comment>
<reference evidence="7 8" key="1">
    <citation type="submission" date="2023-12" db="EMBL/GenBank/DDBJ databases">
        <title>A high-quality genome assembly for Dillenia turbinata (Dilleniales).</title>
        <authorList>
            <person name="Chanderbali A."/>
        </authorList>
    </citation>
    <scope>NUCLEOTIDE SEQUENCE [LARGE SCALE GENOMIC DNA]</scope>
    <source>
        <strain evidence="7">LSX21</strain>
        <tissue evidence="7">Leaf</tissue>
    </source>
</reference>
<keyword evidence="5" id="KW-0812">Transmembrane</keyword>
<evidence type="ECO:0000313" key="8">
    <source>
        <dbReference type="Proteomes" id="UP001370490"/>
    </source>
</evidence>
<evidence type="ECO:0000256" key="1">
    <source>
        <dbReference type="ARBA" id="ARBA00022801"/>
    </source>
</evidence>
<dbReference type="PANTHER" id="PTHR12210">
    <property type="entry name" value="DULLARD PROTEIN PHOSPHATASE"/>
    <property type="match status" value="1"/>
</dbReference>
<keyword evidence="2" id="KW-0904">Protein phosphatase</keyword>
<evidence type="ECO:0000256" key="2">
    <source>
        <dbReference type="ARBA" id="ARBA00022912"/>
    </source>
</evidence>
<dbReference type="InterPro" id="IPR036412">
    <property type="entry name" value="HAD-like_sf"/>
</dbReference>
<dbReference type="Proteomes" id="UP001370490">
    <property type="component" value="Unassembled WGS sequence"/>
</dbReference>
<dbReference type="SUPFAM" id="SSF56784">
    <property type="entry name" value="HAD-like"/>
    <property type="match status" value="1"/>
</dbReference>
<protein>
    <submittedName>
        <fullName evidence="7">FCP1 homology domain</fullName>
    </submittedName>
</protein>
<dbReference type="GO" id="GO:0004721">
    <property type="term" value="F:phosphoprotein phosphatase activity"/>
    <property type="evidence" value="ECO:0007669"/>
    <property type="project" value="UniProtKB-KW"/>
</dbReference>
<comment type="caution">
    <text evidence="7">The sequence shown here is derived from an EMBL/GenBank/DDBJ whole genome shotgun (WGS) entry which is preliminary data.</text>
</comment>
<comment type="similarity">
    <text evidence="4">Belongs to the CTDSPL2 family.</text>
</comment>
<dbReference type="SMART" id="SM00577">
    <property type="entry name" value="CPDc"/>
    <property type="match status" value="1"/>
</dbReference>
<organism evidence="7 8">
    <name type="scientific">Dillenia turbinata</name>
    <dbReference type="NCBI Taxonomy" id="194707"/>
    <lineage>
        <taxon>Eukaryota</taxon>
        <taxon>Viridiplantae</taxon>
        <taxon>Streptophyta</taxon>
        <taxon>Embryophyta</taxon>
        <taxon>Tracheophyta</taxon>
        <taxon>Spermatophyta</taxon>
        <taxon>Magnoliopsida</taxon>
        <taxon>eudicotyledons</taxon>
        <taxon>Gunneridae</taxon>
        <taxon>Pentapetalae</taxon>
        <taxon>Dilleniales</taxon>
        <taxon>Dilleniaceae</taxon>
        <taxon>Dillenia</taxon>
    </lineage>
</organism>
<evidence type="ECO:0000313" key="7">
    <source>
        <dbReference type="EMBL" id="KAK6946585.1"/>
    </source>
</evidence>
<dbReference type="Pfam" id="PF03031">
    <property type="entry name" value="NIF"/>
    <property type="match status" value="1"/>
</dbReference>
<dbReference type="InterPro" id="IPR023214">
    <property type="entry name" value="HAD_sf"/>
</dbReference>
<name>A0AAN8W7C4_9MAGN</name>
<keyword evidence="5" id="KW-0472">Membrane</keyword>
<evidence type="ECO:0000259" key="6">
    <source>
        <dbReference type="PROSITE" id="PS50969"/>
    </source>
</evidence>
<dbReference type="NCBIfam" id="TIGR02251">
    <property type="entry name" value="HIF-SF_euk"/>
    <property type="match status" value="1"/>
</dbReference>
<keyword evidence="1" id="KW-0378">Hydrolase</keyword>
<dbReference type="InterPro" id="IPR004274">
    <property type="entry name" value="FCP1_dom"/>
</dbReference>
<dbReference type="InterPro" id="IPR050365">
    <property type="entry name" value="TIM50"/>
</dbReference>
<feature type="transmembrane region" description="Helical" evidence="5">
    <location>
        <begin position="332"/>
        <end position="352"/>
    </location>
</feature>
<dbReference type="InterPro" id="IPR011948">
    <property type="entry name" value="Dullard_phosphatase"/>
</dbReference>
<dbReference type="Gene3D" id="3.40.50.1000">
    <property type="entry name" value="HAD superfamily/HAD-like"/>
    <property type="match status" value="1"/>
</dbReference>
<sequence length="522" mass="58281">MPTVKMKNKLVAASTREGYGLHVCCMSSKICKSSCLKYRTSDKPGELKSLIETSQYVASKEESLQELESEEAFIIQNFLREDLPVSDKQLVSHVGKLSAYRIESAATAPHFSLKSLCSRILESEGAVCIENMHDNTGVDNGVCDMLQLTTNGDSCWNEFPLDHQTSSLPYSCLSEINDTGSLLNPASGCDDFLNSPVLEFCEPYMSDASGRIMILPPLEEVEDTIHKDLTQSPVEHFANSNDPCFLGMDLRDQKFGTIPHSSDLDRQDCFNPDSFIGNMPDSVDVVSNMLPLSLPKERPRLKPITLALDLDGEIVFSQAKRAFGIVLAKQPFFLVSVVSLYNLIMLVCALSLGGSGLKTLIHSTMDQCDDAAFTFRVLVGMKEITVYVRQRPFLMTFLKRVAEMFEIVVFTASQRVYAEKLLNVLDPERKFISYSFYRDSCTFSDGIYTKDLTILGVDLAKVAIVDNSPQVFRFHVDNGIPIKSWFDDPSDCELMSLIPFLETLVEADDVRPIIAKRFGNKE</sequence>
<proteinExistence type="inferred from homology"/>
<keyword evidence="5" id="KW-1133">Transmembrane helix</keyword>
<gene>
    <name evidence="7" type="ORF">RJ641_000058</name>
</gene>
<dbReference type="CDD" id="cd07521">
    <property type="entry name" value="HAD_FCP1-like"/>
    <property type="match status" value="1"/>
</dbReference>
<dbReference type="PROSITE" id="PS50969">
    <property type="entry name" value="FCP1"/>
    <property type="match status" value="1"/>
</dbReference>
<dbReference type="AlphaFoldDB" id="A0AAN8W7C4"/>
<dbReference type="GO" id="GO:0005634">
    <property type="term" value="C:nucleus"/>
    <property type="evidence" value="ECO:0007669"/>
    <property type="project" value="UniProtKB-ARBA"/>
</dbReference>
<feature type="domain" description="FCP1 homology" evidence="6">
    <location>
        <begin position="299"/>
        <end position="504"/>
    </location>
</feature>
<dbReference type="FunFam" id="3.40.50.1000:FF:000015">
    <property type="entry name" value="CTD small phosphatase-like protein 2"/>
    <property type="match status" value="1"/>
</dbReference>
<evidence type="ECO:0000256" key="3">
    <source>
        <dbReference type="ARBA" id="ARBA00037324"/>
    </source>
</evidence>
<accession>A0AAN8W7C4</accession>
<dbReference type="EMBL" id="JBAMMX010000001">
    <property type="protein sequence ID" value="KAK6946585.1"/>
    <property type="molecule type" value="Genomic_DNA"/>
</dbReference>
<evidence type="ECO:0000256" key="5">
    <source>
        <dbReference type="SAM" id="Phobius"/>
    </source>
</evidence>
<evidence type="ECO:0000256" key="4">
    <source>
        <dbReference type="ARBA" id="ARBA00038355"/>
    </source>
</evidence>